<comment type="caution">
    <text evidence="2">The sequence shown here is derived from an EMBL/GenBank/DDBJ whole genome shotgun (WGS) entry which is preliminary data.</text>
</comment>
<protein>
    <submittedName>
        <fullName evidence="2">Uncharacterized protein</fullName>
    </submittedName>
</protein>
<name>A0A0F9KIQ9_9ZZZZ</name>
<feature type="non-terminal residue" evidence="2">
    <location>
        <position position="76"/>
    </location>
</feature>
<organism evidence="2">
    <name type="scientific">marine sediment metagenome</name>
    <dbReference type="NCBI Taxonomy" id="412755"/>
    <lineage>
        <taxon>unclassified sequences</taxon>
        <taxon>metagenomes</taxon>
        <taxon>ecological metagenomes</taxon>
    </lineage>
</organism>
<accession>A0A0F9KIQ9</accession>
<keyword evidence="1" id="KW-0175">Coiled coil</keyword>
<feature type="coiled-coil region" evidence="1">
    <location>
        <begin position="35"/>
        <end position="62"/>
    </location>
</feature>
<evidence type="ECO:0000313" key="2">
    <source>
        <dbReference type="EMBL" id="KKM82024.1"/>
    </source>
</evidence>
<gene>
    <name evidence="2" type="ORF">LCGC14_1323630</name>
</gene>
<dbReference type="AlphaFoldDB" id="A0A0F9KIQ9"/>
<proteinExistence type="predicted"/>
<dbReference type="EMBL" id="LAZR01007926">
    <property type="protein sequence ID" value="KKM82024.1"/>
    <property type="molecule type" value="Genomic_DNA"/>
</dbReference>
<sequence length="76" mass="8672">MCKKLSNKITKQESPIDGSDEYWYKLKDGTYVLINLEIKQDLQALEAEVKGLKEALQSVMETLEAGDIMGHESYYV</sequence>
<reference evidence="2" key="1">
    <citation type="journal article" date="2015" name="Nature">
        <title>Complex archaea that bridge the gap between prokaryotes and eukaryotes.</title>
        <authorList>
            <person name="Spang A."/>
            <person name="Saw J.H."/>
            <person name="Jorgensen S.L."/>
            <person name="Zaremba-Niedzwiedzka K."/>
            <person name="Martijn J."/>
            <person name="Lind A.E."/>
            <person name="van Eijk R."/>
            <person name="Schleper C."/>
            <person name="Guy L."/>
            <person name="Ettema T.J."/>
        </authorList>
    </citation>
    <scope>NUCLEOTIDE SEQUENCE</scope>
</reference>
<evidence type="ECO:0000256" key="1">
    <source>
        <dbReference type="SAM" id="Coils"/>
    </source>
</evidence>